<dbReference type="EMBL" id="LXQA010074114">
    <property type="protein sequence ID" value="MCI09849.1"/>
    <property type="molecule type" value="Genomic_DNA"/>
</dbReference>
<dbReference type="Proteomes" id="UP000265520">
    <property type="component" value="Unassembled WGS sequence"/>
</dbReference>
<name>A0A392PEE7_9FABA</name>
<sequence length="33" mass="3300">MGGRATKSFGGAEATQTQGHTKCAAAGEDMAEE</sequence>
<protein>
    <submittedName>
        <fullName evidence="2">Uncharacterized protein</fullName>
    </submittedName>
</protein>
<comment type="caution">
    <text evidence="2">The sequence shown here is derived from an EMBL/GenBank/DDBJ whole genome shotgun (WGS) entry which is preliminary data.</text>
</comment>
<dbReference type="AlphaFoldDB" id="A0A392PEE7"/>
<feature type="region of interest" description="Disordered" evidence="1">
    <location>
        <begin position="1"/>
        <end position="33"/>
    </location>
</feature>
<evidence type="ECO:0000256" key="1">
    <source>
        <dbReference type="SAM" id="MobiDB-lite"/>
    </source>
</evidence>
<evidence type="ECO:0000313" key="3">
    <source>
        <dbReference type="Proteomes" id="UP000265520"/>
    </source>
</evidence>
<proteinExistence type="predicted"/>
<accession>A0A392PEE7</accession>
<reference evidence="2 3" key="1">
    <citation type="journal article" date="2018" name="Front. Plant Sci.">
        <title>Red Clover (Trifolium pratense) and Zigzag Clover (T. medium) - A Picture of Genomic Similarities and Differences.</title>
        <authorList>
            <person name="Dluhosova J."/>
            <person name="Istvanek J."/>
            <person name="Nedelnik J."/>
            <person name="Repkova J."/>
        </authorList>
    </citation>
    <scope>NUCLEOTIDE SEQUENCE [LARGE SCALE GENOMIC DNA]</scope>
    <source>
        <strain evidence="3">cv. 10/8</strain>
        <tissue evidence="2">Leaf</tissue>
    </source>
</reference>
<keyword evidence="3" id="KW-1185">Reference proteome</keyword>
<evidence type="ECO:0000313" key="2">
    <source>
        <dbReference type="EMBL" id="MCI09849.1"/>
    </source>
</evidence>
<organism evidence="2 3">
    <name type="scientific">Trifolium medium</name>
    <dbReference type="NCBI Taxonomy" id="97028"/>
    <lineage>
        <taxon>Eukaryota</taxon>
        <taxon>Viridiplantae</taxon>
        <taxon>Streptophyta</taxon>
        <taxon>Embryophyta</taxon>
        <taxon>Tracheophyta</taxon>
        <taxon>Spermatophyta</taxon>
        <taxon>Magnoliopsida</taxon>
        <taxon>eudicotyledons</taxon>
        <taxon>Gunneridae</taxon>
        <taxon>Pentapetalae</taxon>
        <taxon>rosids</taxon>
        <taxon>fabids</taxon>
        <taxon>Fabales</taxon>
        <taxon>Fabaceae</taxon>
        <taxon>Papilionoideae</taxon>
        <taxon>50 kb inversion clade</taxon>
        <taxon>NPAAA clade</taxon>
        <taxon>Hologalegina</taxon>
        <taxon>IRL clade</taxon>
        <taxon>Trifolieae</taxon>
        <taxon>Trifolium</taxon>
    </lineage>
</organism>